<protein>
    <submittedName>
        <fullName evidence="1">Uncharacterized protein</fullName>
    </submittedName>
</protein>
<reference evidence="1" key="2">
    <citation type="journal article" date="2015" name="Fish Shellfish Immunol.">
        <title>Early steps in the European eel (Anguilla anguilla)-Vibrio vulnificus interaction in the gills: Role of the RtxA13 toxin.</title>
        <authorList>
            <person name="Callol A."/>
            <person name="Pajuelo D."/>
            <person name="Ebbesson L."/>
            <person name="Teles M."/>
            <person name="MacKenzie S."/>
            <person name="Amaro C."/>
        </authorList>
    </citation>
    <scope>NUCLEOTIDE SEQUENCE</scope>
</reference>
<proteinExistence type="predicted"/>
<evidence type="ECO:0000313" key="1">
    <source>
        <dbReference type="EMBL" id="JAH62173.1"/>
    </source>
</evidence>
<accession>A0A0E9UB25</accession>
<reference evidence="1" key="1">
    <citation type="submission" date="2014-11" db="EMBL/GenBank/DDBJ databases">
        <authorList>
            <person name="Amaro Gonzalez C."/>
        </authorList>
    </citation>
    <scope>NUCLEOTIDE SEQUENCE</scope>
</reference>
<name>A0A0E9UB25_ANGAN</name>
<sequence>MTPCDFFPGLSSHLPIYCLLSKLLWLLHFL</sequence>
<dbReference type="EMBL" id="GBXM01046404">
    <property type="protein sequence ID" value="JAH62173.1"/>
    <property type="molecule type" value="Transcribed_RNA"/>
</dbReference>
<dbReference type="AlphaFoldDB" id="A0A0E9UB25"/>
<organism evidence="1">
    <name type="scientific">Anguilla anguilla</name>
    <name type="common">European freshwater eel</name>
    <name type="synonym">Muraena anguilla</name>
    <dbReference type="NCBI Taxonomy" id="7936"/>
    <lineage>
        <taxon>Eukaryota</taxon>
        <taxon>Metazoa</taxon>
        <taxon>Chordata</taxon>
        <taxon>Craniata</taxon>
        <taxon>Vertebrata</taxon>
        <taxon>Euteleostomi</taxon>
        <taxon>Actinopterygii</taxon>
        <taxon>Neopterygii</taxon>
        <taxon>Teleostei</taxon>
        <taxon>Anguilliformes</taxon>
        <taxon>Anguillidae</taxon>
        <taxon>Anguilla</taxon>
    </lineage>
</organism>